<reference evidence="2 3" key="1">
    <citation type="submission" date="2019-07" db="EMBL/GenBank/DDBJ databases">
        <title>Complete Genome Sequence of Leptotrichia hongkongensis Strain JMUB5056.</title>
        <authorList>
            <person name="Watanabe S."/>
            <person name="Cui L."/>
        </authorList>
    </citation>
    <scope>NUCLEOTIDE SEQUENCE [LARGE SCALE GENOMIC DNA]</scope>
    <source>
        <strain evidence="2 3">JMUB5056</strain>
    </source>
</reference>
<protein>
    <recommendedName>
        <fullName evidence="1">Zinc-ribbon 15 domain-containing protein</fullName>
    </recommendedName>
</protein>
<dbReference type="AlphaFoldDB" id="A0A510LAB7"/>
<organism evidence="2 3">
    <name type="scientific">Leptotrichia hongkongensis</name>
    <dbReference type="NCBI Taxonomy" id="554406"/>
    <lineage>
        <taxon>Bacteria</taxon>
        <taxon>Fusobacteriati</taxon>
        <taxon>Fusobacteriota</taxon>
        <taxon>Fusobacteriia</taxon>
        <taxon>Fusobacteriales</taxon>
        <taxon>Leptotrichiaceae</taxon>
        <taxon>Leptotrichia</taxon>
    </lineage>
</organism>
<dbReference type="PANTHER" id="PTHR28139">
    <property type="entry name" value="UPF0768 PROTEIN YBL029C-A"/>
    <property type="match status" value="1"/>
</dbReference>
<dbReference type="PANTHER" id="PTHR28139:SF1">
    <property type="entry name" value="UPF0768 PROTEIN YBL029C-A"/>
    <property type="match status" value="1"/>
</dbReference>
<dbReference type="RefSeq" id="WP_147005940.1">
    <property type="nucleotide sequence ID" value="NZ_AP019846.1"/>
</dbReference>
<evidence type="ECO:0000259" key="1">
    <source>
        <dbReference type="Pfam" id="PF17032"/>
    </source>
</evidence>
<proteinExistence type="predicted"/>
<dbReference type="EMBL" id="AP019846">
    <property type="protein sequence ID" value="BBM60001.1"/>
    <property type="molecule type" value="Genomic_DNA"/>
</dbReference>
<gene>
    <name evidence="2" type="ORF">JMUB5056_1589</name>
</gene>
<dbReference type="InterPro" id="IPR031493">
    <property type="entry name" value="Zinc_ribbon_15"/>
</dbReference>
<dbReference type="KEGG" id="lhg:JMUB5056_1589"/>
<name>A0A510LAB7_9FUSO</name>
<evidence type="ECO:0000313" key="2">
    <source>
        <dbReference type="EMBL" id="BBM60001.1"/>
    </source>
</evidence>
<accession>A0A510LAB7</accession>
<dbReference type="OrthoDB" id="166721at2"/>
<evidence type="ECO:0000313" key="3">
    <source>
        <dbReference type="Proteomes" id="UP000321561"/>
    </source>
</evidence>
<dbReference type="Proteomes" id="UP000321561">
    <property type="component" value="Chromosome"/>
</dbReference>
<feature type="domain" description="Zinc-ribbon 15" evidence="1">
    <location>
        <begin position="21"/>
        <end position="67"/>
    </location>
</feature>
<sequence length="71" mass="8434">MIIVYGTKNKIKNLGIVGKYECSRCNNISDLQFMSSQQWFTLFWIPIFPISKKQEFMQCPICHQNYQVPKQ</sequence>
<dbReference type="Pfam" id="PF17032">
    <property type="entry name" value="Zn_ribbon_15"/>
    <property type="match status" value="1"/>
</dbReference>